<gene>
    <name evidence="2" type="ORF">I8Y21_005854</name>
</gene>
<dbReference type="AlphaFoldDB" id="A0AAN5RGR4"/>
<accession>A0AAN5RGR4</accession>
<reference evidence="2" key="1">
    <citation type="journal article" date="2018" name="Genome Biol.">
        <title>SKESA: strategic k-mer extension for scrupulous assemblies.</title>
        <authorList>
            <person name="Souvorov A."/>
            <person name="Agarwala R."/>
            <person name="Lipman D.J."/>
        </authorList>
    </citation>
    <scope>NUCLEOTIDE SEQUENCE</scope>
    <source>
        <strain evidence="2">R404</strain>
    </source>
</reference>
<evidence type="ECO:0000259" key="1">
    <source>
        <dbReference type="Pfam" id="PF11682"/>
    </source>
</evidence>
<proteinExistence type="predicted"/>
<evidence type="ECO:0000313" key="2">
    <source>
        <dbReference type="EMBL" id="HAT1685025.1"/>
    </source>
</evidence>
<reference evidence="2" key="2">
    <citation type="submission" date="2020-11" db="EMBL/GenBank/DDBJ databases">
        <authorList>
            <consortium name="NCBI Pathogen Detection Project"/>
        </authorList>
    </citation>
    <scope>NUCLEOTIDE SEQUENCE</scope>
    <source>
        <strain evidence="2">R404</strain>
    </source>
</reference>
<dbReference type="Pfam" id="PF11682">
    <property type="entry name" value="Zn_ribbon_11"/>
    <property type="match status" value="1"/>
</dbReference>
<comment type="caution">
    <text evidence="2">The sequence shown here is derived from an EMBL/GenBank/DDBJ whole genome shotgun (WGS) entry which is preliminary data.</text>
</comment>
<organism evidence="2 3">
    <name type="scientific">Klebsiella oxytoca</name>
    <dbReference type="NCBI Taxonomy" id="571"/>
    <lineage>
        <taxon>Bacteria</taxon>
        <taxon>Pseudomonadati</taxon>
        <taxon>Pseudomonadota</taxon>
        <taxon>Gammaproteobacteria</taxon>
        <taxon>Enterobacterales</taxon>
        <taxon>Enterobacteriaceae</taxon>
        <taxon>Klebsiella/Raoultella group</taxon>
        <taxon>Klebsiella</taxon>
    </lineage>
</organism>
<dbReference type="EMBL" id="DACSEO010000140">
    <property type="protein sequence ID" value="HAT1685025.1"/>
    <property type="molecule type" value="Genomic_DNA"/>
</dbReference>
<dbReference type="Proteomes" id="UP000856143">
    <property type="component" value="Unassembled WGS sequence"/>
</dbReference>
<evidence type="ECO:0000313" key="3">
    <source>
        <dbReference type="Proteomes" id="UP000856143"/>
    </source>
</evidence>
<name>A0AAN5RGR4_KLEOX</name>
<sequence length="121" mass="13679">MLKSYSGIADPVDYARFCDLHSFDPDSPYIRQYYKKSLAQQALHERLLAARRAASHTRTKPLPVVAIGLTAAIELAVKHLHDEPDNARSGRWRCLACHYDFSGPRVCPKCGNHVFLTELNK</sequence>
<dbReference type="InterPro" id="IPR021696">
    <property type="entry name" value="DUF3279"/>
</dbReference>
<feature type="domain" description="DUF3279" evidence="1">
    <location>
        <begin position="92"/>
        <end position="119"/>
    </location>
</feature>
<protein>
    <submittedName>
        <fullName evidence="2">Hydrogenase maturation nickel metallochaperone HypA</fullName>
    </submittedName>
</protein>